<accession>A0AAD9J4N9</accession>
<dbReference type="SUPFAM" id="SSF54928">
    <property type="entry name" value="RNA-binding domain, RBD"/>
    <property type="match status" value="2"/>
</dbReference>
<sequence>MFNVGTLEQYDQAVSKCEILLHRLEEKRAKTVEKETSLKEQKKKKKNKSSKKAGNEPDVKALKASNKKQPHKSEIKSREWQTDQDQSVPAPLQALQEMAGDIAVVGQKRKINDTSPVKTDADGFKVPPPPGFKPKMPRLESPAKSHANVTSTISRPVEPPPGYRGKSEASCEAAEPCQKQIPNESTEMAEVSEAKNKAETSHHNCTVFVSNLDYQITEEKLKDVFSEVGEMKQVRLVTNFKGLSKGYAYVEFIDEFLAAKALDWDRKEIDGRPMFVSPFEEKGNKTKKFKYSTGLEKNKLFIKGLPFTMSKEALENMFKQHGTLKSIRLVTYRNGYSKGLAYIEYENETDAAQAILKTDQLQVGENTISVAISHPPERKTPLSQRESIVPSLGGGKRETAERGKARTQLSLVPRSLQRVGGQKEKPKSTLSKVSESTSNGSIQLGSSPSETGDKKSNEDFRNMLLKKT</sequence>
<keyword evidence="1 2" id="KW-0694">RNA-binding</keyword>
<evidence type="ECO:0000259" key="4">
    <source>
        <dbReference type="PROSITE" id="PS50102"/>
    </source>
</evidence>
<dbReference type="Pfam" id="PF00076">
    <property type="entry name" value="RRM_1"/>
    <property type="match status" value="2"/>
</dbReference>
<feature type="compositionally biased region" description="Basic and acidic residues" evidence="3">
    <location>
        <begin position="451"/>
        <end position="461"/>
    </location>
</feature>
<evidence type="ECO:0000313" key="5">
    <source>
        <dbReference type="EMBL" id="KAK2145986.1"/>
    </source>
</evidence>
<dbReference type="InterPro" id="IPR000504">
    <property type="entry name" value="RRM_dom"/>
</dbReference>
<keyword evidence="6" id="KW-1185">Reference proteome</keyword>
<feature type="compositionally biased region" description="Basic and acidic residues" evidence="3">
    <location>
        <begin position="71"/>
        <end position="81"/>
    </location>
</feature>
<dbReference type="InterPro" id="IPR035979">
    <property type="entry name" value="RBD_domain_sf"/>
</dbReference>
<dbReference type="InterPro" id="IPR034217">
    <property type="entry name" value="SART3_RRM1"/>
</dbReference>
<dbReference type="InterPro" id="IPR008669">
    <property type="entry name" value="LSM_interact"/>
</dbReference>
<feature type="region of interest" description="Disordered" evidence="3">
    <location>
        <begin position="28"/>
        <end position="88"/>
    </location>
</feature>
<dbReference type="GO" id="GO:0000398">
    <property type="term" value="P:mRNA splicing, via spliceosome"/>
    <property type="evidence" value="ECO:0007669"/>
    <property type="project" value="TreeGrafter"/>
</dbReference>
<dbReference type="PANTHER" id="PTHR15481:SF5">
    <property type="entry name" value="SQUAMOUS CELL CARCINOMA ANTIGEN RECOGNIZED BY T-CELLS 3"/>
    <property type="match status" value="1"/>
</dbReference>
<feature type="region of interest" description="Disordered" evidence="3">
    <location>
        <begin position="139"/>
        <end position="197"/>
    </location>
</feature>
<dbReference type="Proteomes" id="UP001208570">
    <property type="component" value="Unassembled WGS sequence"/>
</dbReference>
<dbReference type="PANTHER" id="PTHR15481">
    <property type="entry name" value="RIBONUCLEIC ACID BINDING PROTEIN S1"/>
    <property type="match status" value="1"/>
</dbReference>
<feature type="region of interest" description="Disordered" evidence="3">
    <location>
        <begin position="373"/>
        <end position="468"/>
    </location>
</feature>
<feature type="compositionally biased region" description="Basic and acidic residues" evidence="3">
    <location>
        <begin position="28"/>
        <end position="40"/>
    </location>
</feature>
<feature type="domain" description="RRM" evidence="4">
    <location>
        <begin position="205"/>
        <end position="281"/>
    </location>
</feature>
<evidence type="ECO:0000256" key="2">
    <source>
        <dbReference type="PROSITE-ProRule" id="PRU00176"/>
    </source>
</evidence>
<protein>
    <recommendedName>
        <fullName evidence="4">RRM domain-containing protein</fullName>
    </recommendedName>
</protein>
<feature type="compositionally biased region" description="Basic residues" evidence="3">
    <location>
        <begin position="41"/>
        <end position="51"/>
    </location>
</feature>
<proteinExistence type="predicted"/>
<dbReference type="GO" id="GO:0003723">
    <property type="term" value="F:RNA binding"/>
    <property type="evidence" value="ECO:0007669"/>
    <property type="project" value="UniProtKB-UniRule"/>
</dbReference>
<dbReference type="CDD" id="cd12392">
    <property type="entry name" value="RRM2_SART3"/>
    <property type="match status" value="1"/>
</dbReference>
<dbReference type="Pfam" id="PF16605">
    <property type="entry name" value="LSM_int_assoc"/>
    <property type="match status" value="1"/>
</dbReference>
<name>A0AAD9J4N9_9ANNE</name>
<dbReference type="GO" id="GO:0061574">
    <property type="term" value="C:ASAP complex"/>
    <property type="evidence" value="ECO:0007669"/>
    <property type="project" value="TreeGrafter"/>
</dbReference>
<feature type="compositionally biased region" description="Polar residues" evidence="3">
    <location>
        <begin position="428"/>
        <end position="450"/>
    </location>
</feature>
<organism evidence="5 6">
    <name type="scientific">Paralvinella palmiformis</name>
    <dbReference type="NCBI Taxonomy" id="53620"/>
    <lineage>
        <taxon>Eukaryota</taxon>
        <taxon>Metazoa</taxon>
        <taxon>Spiralia</taxon>
        <taxon>Lophotrochozoa</taxon>
        <taxon>Annelida</taxon>
        <taxon>Polychaeta</taxon>
        <taxon>Sedentaria</taxon>
        <taxon>Canalipalpata</taxon>
        <taxon>Terebellida</taxon>
        <taxon>Terebelliformia</taxon>
        <taxon>Alvinellidae</taxon>
        <taxon>Paralvinella</taxon>
    </lineage>
</organism>
<feature type="compositionally biased region" description="Basic and acidic residues" evidence="3">
    <location>
        <begin position="395"/>
        <end position="404"/>
    </location>
</feature>
<feature type="domain" description="RRM" evidence="4">
    <location>
        <begin position="298"/>
        <end position="375"/>
    </location>
</feature>
<dbReference type="PROSITE" id="PS50102">
    <property type="entry name" value="RRM"/>
    <property type="match status" value="2"/>
</dbReference>
<dbReference type="InterPro" id="IPR034218">
    <property type="entry name" value="SART3_RRM2"/>
</dbReference>
<dbReference type="Pfam" id="PF05391">
    <property type="entry name" value="Lsm_interact"/>
    <property type="match status" value="1"/>
</dbReference>
<reference evidence="5" key="1">
    <citation type="journal article" date="2023" name="Mol. Biol. Evol.">
        <title>Third-Generation Sequencing Reveals the Adaptive Role of the Epigenome in Three Deep-Sea Polychaetes.</title>
        <authorList>
            <person name="Perez M."/>
            <person name="Aroh O."/>
            <person name="Sun Y."/>
            <person name="Lan Y."/>
            <person name="Juniper S.K."/>
            <person name="Young C.R."/>
            <person name="Angers B."/>
            <person name="Qian P.Y."/>
        </authorList>
    </citation>
    <scope>NUCLEOTIDE SEQUENCE</scope>
    <source>
        <strain evidence="5">P08H-3</strain>
    </source>
</reference>
<dbReference type="EMBL" id="JAODUP010000641">
    <property type="protein sequence ID" value="KAK2145986.1"/>
    <property type="molecule type" value="Genomic_DNA"/>
</dbReference>
<evidence type="ECO:0000256" key="1">
    <source>
        <dbReference type="ARBA" id="ARBA00022884"/>
    </source>
</evidence>
<dbReference type="SMART" id="SM00360">
    <property type="entry name" value="RRM"/>
    <property type="match status" value="2"/>
</dbReference>
<dbReference type="AlphaFoldDB" id="A0AAD9J4N9"/>
<dbReference type="GO" id="GO:0005654">
    <property type="term" value="C:nucleoplasm"/>
    <property type="evidence" value="ECO:0007669"/>
    <property type="project" value="TreeGrafter"/>
</dbReference>
<dbReference type="InterPro" id="IPR012677">
    <property type="entry name" value="Nucleotide-bd_a/b_plait_sf"/>
</dbReference>
<evidence type="ECO:0000313" key="6">
    <source>
        <dbReference type="Proteomes" id="UP001208570"/>
    </source>
</evidence>
<dbReference type="GO" id="GO:0005737">
    <property type="term" value="C:cytoplasm"/>
    <property type="evidence" value="ECO:0007669"/>
    <property type="project" value="TreeGrafter"/>
</dbReference>
<evidence type="ECO:0000256" key="3">
    <source>
        <dbReference type="SAM" id="MobiDB-lite"/>
    </source>
</evidence>
<comment type="caution">
    <text evidence="5">The sequence shown here is derived from an EMBL/GenBank/DDBJ whole genome shotgun (WGS) entry which is preliminary data.</text>
</comment>
<gene>
    <name evidence="5" type="ORF">LSH36_641g00030</name>
</gene>
<dbReference type="CDD" id="cd12391">
    <property type="entry name" value="RRM1_SART3"/>
    <property type="match status" value="1"/>
</dbReference>
<dbReference type="Gene3D" id="3.30.70.330">
    <property type="match status" value="2"/>
</dbReference>